<keyword evidence="1" id="KW-1133">Transmembrane helix</keyword>
<dbReference type="OrthoDB" id="1346484at2"/>
<evidence type="ECO:0000313" key="3">
    <source>
        <dbReference type="EMBL" id="SUU91063.1"/>
    </source>
</evidence>
<sequence length="180" mass="19970">MRRLFHALAIGLIGAGIAHIVILLLVPSFSERDAWSRLAMVAGPNKVVRLDKEIGGTPVVKALDPSFFEAACRFDLTEGVVRIDNAGKVPYWSASVYDRSGQNIYSFNDRTATDGNLDFVVLTPAQMIDLRKELPTEFEKSIFVETPIDEGIVVVRVFVPDDSWKPTVSRFLDGINCDIQ</sequence>
<feature type="domain" description="DUF1254" evidence="2">
    <location>
        <begin position="71"/>
        <end position="177"/>
    </location>
</feature>
<protein>
    <recommendedName>
        <fullName evidence="2">DUF1254 domain-containing protein</fullName>
    </recommendedName>
</protein>
<proteinExistence type="predicted"/>
<keyword evidence="1" id="KW-0472">Membrane</keyword>
<dbReference type="EMBL" id="UFSM01000001">
    <property type="protein sequence ID" value="SUU91063.1"/>
    <property type="molecule type" value="Genomic_DNA"/>
</dbReference>
<dbReference type="RefSeq" id="WP_115732990.1">
    <property type="nucleotide sequence ID" value="NZ_BAAAVY010000037.1"/>
</dbReference>
<evidence type="ECO:0000313" key="4">
    <source>
        <dbReference type="Proteomes" id="UP000254701"/>
    </source>
</evidence>
<dbReference type="InterPro" id="IPR010679">
    <property type="entry name" value="DUF1254"/>
</dbReference>
<name>A0A380WQ45_AMIAI</name>
<dbReference type="Proteomes" id="UP000254701">
    <property type="component" value="Unassembled WGS sequence"/>
</dbReference>
<evidence type="ECO:0000259" key="2">
    <source>
        <dbReference type="Pfam" id="PF06863"/>
    </source>
</evidence>
<dbReference type="InterPro" id="IPR014456">
    <property type="entry name" value="UCP010244_IM"/>
</dbReference>
<accession>A0A380WQ45</accession>
<gene>
    <name evidence="3" type="ORF">NCTC10684_04324</name>
</gene>
<dbReference type="AlphaFoldDB" id="A0A380WQ45"/>
<evidence type="ECO:0000256" key="1">
    <source>
        <dbReference type="SAM" id="Phobius"/>
    </source>
</evidence>
<keyword evidence="1" id="KW-0812">Transmembrane</keyword>
<dbReference type="Pfam" id="PF06863">
    <property type="entry name" value="DUF1254"/>
    <property type="match status" value="1"/>
</dbReference>
<organism evidence="3 4">
    <name type="scientific">Aminobacter aminovorans</name>
    <name type="common">Chelatobacter heintzii</name>
    <dbReference type="NCBI Taxonomy" id="83263"/>
    <lineage>
        <taxon>Bacteria</taxon>
        <taxon>Pseudomonadati</taxon>
        <taxon>Pseudomonadota</taxon>
        <taxon>Alphaproteobacteria</taxon>
        <taxon>Hyphomicrobiales</taxon>
        <taxon>Phyllobacteriaceae</taxon>
        <taxon>Aminobacter</taxon>
    </lineage>
</organism>
<reference evidence="3 4" key="1">
    <citation type="submission" date="2018-06" db="EMBL/GenBank/DDBJ databases">
        <authorList>
            <consortium name="Pathogen Informatics"/>
            <person name="Doyle S."/>
        </authorList>
    </citation>
    <scope>NUCLEOTIDE SEQUENCE [LARGE SCALE GENOMIC DNA]</scope>
    <source>
        <strain evidence="3 4">NCTC10684</strain>
    </source>
</reference>
<dbReference type="PIRSF" id="PIRSF010244">
    <property type="entry name" value="UCP010244_imp"/>
    <property type="match status" value="1"/>
</dbReference>
<feature type="transmembrane region" description="Helical" evidence="1">
    <location>
        <begin position="6"/>
        <end position="26"/>
    </location>
</feature>